<accession>A0A4S8JCN8</accession>
<keyword evidence="2" id="KW-1185">Reference proteome</keyword>
<organism evidence="1 2">
    <name type="scientific">Musa balbisiana</name>
    <name type="common">Banana</name>
    <dbReference type="NCBI Taxonomy" id="52838"/>
    <lineage>
        <taxon>Eukaryota</taxon>
        <taxon>Viridiplantae</taxon>
        <taxon>Streptophyta</taxon>
        <taxon>Embryophyta</taxon>
        <taxon>Tracheophyta</taxon>
        <taxon>Spermatophyta</taxon>
        <taxon>Magnoliopsida</taxon>
        <taxon>Liliopsida</taxon>
        <taxon>Zingiberales</taxon>
        <taxon>Musaceae</taxon>
        <taxon>Musa</taxon>
    </lineage>
</organism>
<comment type="caution">
    <text evidence="1">The sequence shown here is derived from an EMBL/GenBank/DDBJ whole genome shotgun (WGS) entry which is preliminary data.</text>
</comment>
<dbReference type="AlphaFoldDB" id="A0A4S8JCN8"/>
<dbReference type="EMBL" id="PYDT01000005">
    <property type="protein sequence ID" value="THU59491.1"/>
    <property type="molecule type" value="Genomic_DNA"/>
</dbReference>
<proteinExistence type="predicted"/>
<name>A0A4S8JCN8_MUSBA</name>
<protein>
    <submittedName>
        <fullName evidence="1">Uncharacterized protein</fullName>
    </submittedName>
</protein>
<evidence type="ECO:0000313" key="1">
    <source>
        <dbReference type="EMBL" id="THU59491.1"/>
    </source>
</evidence>
<reference evidence="1 2" key="1">
    <citation type="journal article" date="2019" name="Nat. Plants">
        <title>Genome sequencing of Musa balbisiana reveals subgenome evolution and function divergence in polyploid bananas.</title>
        <authorList>
            <person name="Yao X."/>
        </authorList>
    </citation>
    <scope>NUCLEOTIDE SEQUENCE [LARGE SCALE GENOMIC DNA]</scope>
    <source>
        <strain evidence="2">cv. DH-PKW</strain>
        <tissue evidence="1">Leaves</tissue>
    </source>
</reference>
<sequence>MSCCISPAKMLWIIEDDLYAWFCLEDASSNPDAKSAEDLLKMKIMEQESHSRFRAAHEAALQVDGISQAWADAFLYKDEDEQRKKRGKGR</sequence>
<dbReference type="Proteomes" id="UP000317650">
    <property type="component" value="Chromosome 7"/>
</dbReference>
<evidence type="ECO:0000313" key="2">
    <source>
        <dbReference type="Proteomes" id="UP000317650"/>
    </source>
</evidence>
<gene>
    <name evidence="1" type="ORF">C4D60_Mb07t02680</name>
</gene>